<dbReference type="Pfam" id="PF05352">
    <property type="entry name" value="Phage_connector"/>
    <property type="match status" value="1"/>
</dbReference>
<protein>
    <submittedName>
        <fullName evidence="1">Upper collar protein</fullName>
    </submittedName>
</protein>
<name>A0A8S5M3K0_9CAUD</name>
<reference evidence="1" key="1">
    <citation type="journal article" date="2021" name="Proc. Natl. Acad. Sci. U.S.A.">
        <title>A Catalog of Tens of Thousands of Viruses from Human Metagenomes Reveals Hidden Associations with Chronic Diseases.</title>
        <authorList>
            <person name="Tisza M.J."/>
            <person name="Buck C.B."/>
        </authorList>
    </citation>
    <scope>NUCLEOTIDE SEQUENCE</scope>
    <source>
        <strain evidence="1">Ctq8112</strain>
    </source>
</reference>
<dbReference type="SUPFAM" id="SSF56826">
    <property type="entry name" value="Upper collar protein gp10 (connector protein)"/>
    <property type="match status" value="1"/>
</dbReference>
<accession>A0A8S5M3K0</accession>
<evidence type="ECO:0000313" key="1">
    <source>
        <dbReference type="EMBL" id="DAD76861.1"/>
    </source>
</evidence>
<dbReference type="EMBL" id="BK014811">
    <property type="protein sequence ID" value="DAD76861.1"/>
    <property type="molecule type" value="Genomic_DNA"/>
</dbReference>
<organism evidence="1">
    <name type="scientific">Podoviridae sp. ctq8112</name>
    <dbReference type="NCBI Taxonomy" id="2826579"/>
    <lineage>
        <taxon>Viruses</taxon>
        <taxon>Duplodnaviria</taxon>
        <taxon>Heunggongvirae</taxon>
        <taxon>Uroviricota</taxon>
        <taxon>Caudoviricetes</taxon>
    </lineage>
</organism>
<sequence length="302" mass="34792">MRKERLLCPSQKYDFKNKSSNIDNMLRYMLRRSTQMFKYNGLPDSIPKYILELYLQTNGNVCFYKHNEKLYVFTGGMGGELNEYYLPTIYTIANPFLNLTKNLVIDKDCVVVANDSCYQGMLPQFKKYATGLVENELSMNIASINSRIISLISASDDRTLKSAEAYVKHIYDGDLSVVSEDAFLDGIKVQPYAKATNDTLSKLIEYNQYLKASWFNDIGLNANYNMKREAINSKESQLNDDMLFPTVDDMLEHRKEGIEKVNKMYGTNITVELNSSWRYNVDEINNSVQTENETEVIDNEVE</sequence>
<dbReference type="Gene3D" id="2.40.500.10">
    <property type="entry name" value="Upper collar protein gp10 (connector protein)"/>
    <property type="match status" value="2"/>
</dbReference>
<dbReference type="InterPro" id="IPR008016">
    <property type="entry name" value="Gp10"/>
</dbReference>
<dbReference type="InterPro" id="IPR036199">
    <property type="entry name" value="Gp10_sf"/>
</dbReference>
<proteinExistence type="predicted"/>